<dbReference type="Proteomes" id="UP001221411">
    <property type="component" value="Unassembled WGS sequence"/>
</dbReference>
<protein>
    <recommendedName>
        <fullName evidence="3">CMP/dCMP-type deaminase domain-containing protein</fullName>
    </recommendedName>
</protein>
<evidence type="ECO:0000313" key="2">
    <source>
        <dbReference type="Proteomes" id="UP001221411"/>
    </source>
</evidence>
<keyword evidence="2" id="KW-1185">Reference proteome</keyword>
<organism evidence="1 2">
    <name type="scientific">Polyangium mundeleinium</name>
    <dbReference type="NCBI Taxonomy" id="2995306"/>
    <lineage>
        <taxon>Bacteria</taxon>
        <taxon>Pseudomonadati</taxon>
        <taxon>Myxococcota</taxon>
        <taxon>Polyangia</taxon>
        <taxon>Polyangiales</taxon>
        <taxon>Polyangiaceae</taxon>
        <taxon>Polyangium</taxon>
    </lineage>
</organism>
<dbReference type="EMBL" id="JAQNDO010000001">
    <property type="protein sequence ID" value="MDC0743068.1"/>
    <property type="molecule type" value="Genomic_DNA"/>
</dbReference>
<dbReference type="RefSeq" id="WP_271918432.1">
    <property type="nucleotide sequence ID" value="NZ_JAQNDO010000001.1"/>
</dbReference>
<evidence type="ECO:0008006" key="3">
    <source>
        <dbReference type="Google" id="ProtNLM"/>
    </source>
</evidence>
<proteinExistence type="predicted"/>
<reference evidence="1 2" key="1">
    <citation type="submission" date="2022-11" db="EMBL/GenBank/DDBJ databases">
        <title>Minimal conservation of predation-associated metabolite biosynthetic gene clusters underscores biosynthetic potential of Myxococcota including descriptions for ten novel species: Archangium lansinium sp. nov., Myxococcus landrumus sp. nov., Nannocystis bai.</title>
        <authorList>
            <person name="Ahearne A."/>
            <person name="Stevens C."/>
            <person name="Dowd S."/>
        </authorList>
    </citation>
    <scope>NUCLEOTIDE SEQUENCE [LARGE SCALE GENOMIC DNA]</scope>
    <source>
        <strain evidence="1 2">RJM3</strain>
    </source>
</reference>
<accession>A0ABT5EMM1</accession>
<comment type="caution">
    <text evidence="1">The sequence shown here is derived from an EMBL/GenBank/DDBJ whole genome shotgun (WGS) entry which is preliminary data.</text>
</comment>
<name>A0ABT5EMM1_9BACT</name>
<gene>
    <name evidence="1" type="ORF">POL67_17090</name>
</gene>
<sequence>MIQPKAQPSASRVIQRAGADNDTARNRTYKLVQLCTALLDIGKANDGRLQEVQALYYGADDDNLSLKISVNPGQLDYLTGGLGAFPAMRRAYRTAVANEQNYIASEAWKKAVKHTFDVVGVTYTNTRYDTVDNAKFISGDYHAEQNLVEWIGSSSRLEGKTRVYIAGSKLPCSQCRPVLQAFDARLPDARPNVRFYFRDETGDATNVDQLVVANLTM</sequence>
<evidence type="ECO:0000313" key="1">
    <source>
        <dbReference type="EMBL" id="MDC0743068.1"/>
    </source>
</evidence>